<gene>
    <name evidence="1" type="ORF">Aco03nite_091680</name>
</gene>
<keyword evidence="2" id="KW-1185">Reference proteome</keyword>
<proteinExistence type="predicted"/>
<organism evidence="1 2">
    <name type="scientific">Actinoplanes couchii</name>
    <dbReference type="NCBI Taxonomy" id="403638"/>
    <lineage>
        <taxon>Bacteria</taxon>
        <taxon>Bacillati</taxon>
        <taxon>Actinomycetota</taxon>
        <taxon>Actinomycetes</taxon>
        <taxon>Micromonosporales</taxon>
        <taxon>Micromonosporaceae</taxon>
        <taxon>Actinoplanes</taxon>
    </lineage>
</organism>
<evidence type="ECO:0000313" key="1">
    <source>
        <dbReference type="EMBL" id="GID60764.1"/>
    </source>
</evidence>
<name>A0ABQ3XQH1_9ACTN</name>
<protein>
    <submittedName>
        <fullName evidence="1">Uncharacterized protein</fullName>
    </submittedName>
</protein>
<sequence>MLTPLRQTCCDTVWTVTLGLPLPWTTGNGDTEAQAMHQAWTGPWDPISATANVLFWAYAAAILTQALSHILRPTPLPTATAAD</sequence>
<dbReference type="EMBL" id="BOMG01000114">
    <property type="protein sequence ID" value="GID60764.1"/>
    <property type="molecule type" value="Genomic_DNA"/>
</dbReference>
<evidence type="ECO:0000313" key="2">
    <source>
        <dbReference type="Proteomes" id="UP000612282"/>
    </source>
</evidence>
<comment type="caution">
    <text evidence="1">The sequence shown here is derived from an EMBL/GenBank/DDBJ whole genome shotgun (WGS) entry which is preliminary data.</text>
</comment>
<accession>A0ABQ3XQH1</accession>
<reference evidence="1 2" key="1">
    <citation type="submission" date="2021-01" db="EMBL/GenBank/DDBJ databases">
        <title>Whole genome shotgun sequence of Actinoplanes couchii NBRC 106145.</title>
        <authorList>
            <person name="Komaki H."/>
            <person name="Tamura T."/>
        </authorList>
    </citation>
    <scope>NUCLEOTIDE SEQUENCE [LARGE SCALE GENOMIC DNA]</scope>
    <source>
        <strain evidence="1 2">NBRC 106145</strain>
    </source>
</reference>
<dbReference type="Proteomes" id="UP000612282">
    <property type="component" value="Unassembled WGS sequence"/>
</dbReference>